<evidence type="ECO:0000256" key="2">
    <source>
        <dbReference type="ARBA" id="ARBA00006228"/>
    </source>
</evidence>
<keyword evidence="8" id="KW-1185">Reference proteome</keyword>
<keyword evidence="3" id="KW-1003">Cell membrane</keyword>
<accession>A0A8J7QKL3</accession>
<evidence type="ECO:0000256" key="4">
    <source>
        <dbReference type="ARBA" id="ARBA00022692"/>
    </source>
</evidence>
<proteinExistence type="inferred from homology"/>
<sequence length="110" mass="12604">MNPFQVLFAFCDLAVFYTIEIIKSNWKVAKDVVTAKHYMKPAIIAHPLTLEREWEVYVFASLVTMTPGTIALDLSDDLKTLYLHVMYVEEIAKVEQEIKKLEDKIGALTP</sequence>
<name>A0A8J7QKL3_9BACT</name>
<evidence type="ECO:0000256" key="5">
    <source>
        <dbReference type="ARBA" id="ARBA00022989"/>
    </source>
</evidence>
<keyword evidence="6" id="KW-0472">Membrane</keyword>
<dbReference type="Proteomes" id="UP000664417">
    <property type="component" value="Unassembled WGS sequence"/>
</dbReference>
<organism evidence="7 8">
    <name type="scientific">Acanthopleuribacter pedis</name>
    <dbReference type="NCBI Taxonomy" id="442870"/>
    <lineage>
        <taxon>Bacteria</taxon>
        <taxon>Pseudomonadati</taxon>
        <taxon>Acidobacteriota</taxon>
        <taxon>Holophagae</taxon>
        <taxon>Acanthopleuribacterales</taxon>
        <taxon>Acanthopleuribacteraceae</taxon>
        <taxon>Acanthopleuribacter</taxon>
    </lineage>
</organism>
<dbReference type="RefSeq" id="WP_207862723.1">
    <property type="nucleotide sequence ID" value="NZ_JAFREP010000042.1"/>
</dbReference>
<dbReference type="PANTHER" id="PTHR34584">
    <property type="entry name" value="NA(+)/H(+) ANTIPORTER SUBUNIT E1"/>
    <property type="match status" value="1"/>
</dbReference>
<dbReference type="GO" id="GO:0008324">
    <property type="term" value="F:monoatomic cation transmembrane transporter activity"/>
    <property type="evidence" value="ECO:0007669"/>
    <property type="project" value="InterPro"/>
</dbReference>
<evidence type="ECO:0000313" key="8">
    <source>
        <dbReference type="Proteomes" id="UP000664417"/>
    </source>
</evidence>
<comment type="subcellular location">
    <subcellularLocation>
        <location evidence="1">Cell membrane</location>
        <topology evidence="1">Multi-pass membrane protein</topology>
    </subcellularLocation>
</comment>
<keyword evidence="4" id="KW-0812">Transmembrane</keyword>
<evidence type="ECO:0000256" key="6">
    <source>
        <dbReference type="ARBA" id="ARBA00023136"/>
    </source>
</evidence>
<comment type="similarity">
    <text evidence="2">Belongs to the CPA3 antiporters (TC 2.A.63) subunit E family.</text>
</comment>
<evidence type="ECO:0000256" key="3">
    <source>
        <dbReference type="ARBA" id="ARBA00022475"/>
    </source>
</evidence>
<keyword evidence="5" id="KW-1133">Transmembrane helix</keyword>
<comment type="caution">
    <text evidence="7">The sequence shown here is derived from an EMBL/GenBank/DDBJ whole genome shotgun (WGS) entry which is preliminary data.</text>
</comment>
<reference evidence="7" key="1">
    <citation type="submission" date="2021-03" db="EMBL/GenBank/DDBJ databases">
        <authorList>
            <person name="Wang G."/>
        </authorList>
    </citation>
    <scope>NUCLEOTIDE SEQUENCE</scope>
    <source>
        <strain evidence="7">KCTC 12899</strain>
    </source>
</reference>
<dbReference type="GO" id="GO:0005886">
    <property type="term" value="C:plasma membrane"/>
    <property type="evidence" value="ECO:0007669"/>
    <property type="project" value="UniProtKB-SubCell"/>
</dbReference>
<dbReference type="PANTHER" id="PTHR34584:SF1">
    <property type="entry name" value="NA(+)_H(+) ANTIPORTER SUBUNIT E1"/>
    <property type="match status" value="1"/>
</dbReference>
<dbReference type="InterPro" id="IPR002758">
    <property type="entry name" value="Cation_antiport_E"/>
</dbReference>
<dbReference type="Pfam" id="PF01899">
    <property type="entry name" value="MNHE"/>
    <property type="match status" value="1"/>
</dbReference>
<evidence type="ECO:0000313" key="7">
    <source>
        <dbReference type="EMBL" id="MBO1322751.1"/>
    </source>
</evidence>
<protein>
    <submittedName>
        <fullName evidence="7">Na+/H+ antiporter subunit E</fullName>
    </submittedName>
</protein>
<gene>
    <name evidence="7" type="ORF">J3U88_30040</name>
</gene>
<dbReference type="EMBL" id="JAFREP010000042">
    <property type="protein sequence ID" value="MBO1322751.1"/>
    <property type="molecule type" value="Genomic_DNA"/>
</dbReference>
<evidence type="ECO:0000256" key="1">
    <source>
        <dbReference type="ARBA" id="ARBA00004651"/>
    </source>
</evidence>
<dbReference type="AlphaFoldDB" id="A0A8J7QKL3"/>